<proteinExistence type="inferred from homology"/>
<evidence type="ECO:0000256" key="4">
    <source>
        <dbReference type="ARBA" id="ARBA00022728"/>
    </source>
</evidence>
<evidence type="ECO:0000313" key="10">
    <source>
        <dbReference type="EMBL" id="KAL0581312.1"/>
    </source>
</evidence>
<comment type="function">
    <text evidence="7">Required for pre-mRNA splicing.</text>
</comment>
<protein>
    <recommendedName>
        <fullName evidence="7">Pre-mRNA-splicing factor 38</fullName>
    </recommendedName>
</protein>
<name>A0ABR3G0Z2_9AGAR</name>
<evidence type="ECO:0000313" key="11">
    <source>
        <dbReference type="Proteomes" id="UP001465976"/>
    </source>
</evidence>
<keyword evidence="5 7" id="KW-0508">mRNA splicing</keyword>
<keyword evidence="4 7" id="KW-0747">Spliceosome</keyword>
<keyword evidence="9" id="KW-0812">Transmembrane</keyword>
<keyword evidence="9" id="KW-0472">Membrane</keyword>
<feature type="transmembrane region" description="Helical" evidence="9">
    <location>
        <begin position="238"/>
        <end position="262"/>
    </location>
</feature>
<gene>
    <name evidence="10" type="ORF">V5O48_000688</name>
</gene>
<feature type="transmembrane region" description="Helical" evidence="9">
    <location>
        <begin position="268"/>
        <end position="288"/>
    </location>
</feature>
<evidence type="ECO:0000256" key="1">
    <source>
        <dbReference type="ARBA" id="ARBA00004123"/>
    </source>
</evidence>
<dbReference type="EMBL" id="JBAHYK010000012">
    <property type="protein sequence ID" value="KAL0581312.1"/>
    <property type="molecule type" value="Genomic_DNA"/>
</dbReference>
<evidence type="ECO:0000256" key="3">
    <source>
        <dbReference type="ARBA" id="ARBA00022664"/>
    </source>
</evidence>
<evidence type="ECO:0000256" key="5">
    <source>
        <dbReference type="ARBA" id="ARBA00023187"/>
    </source>
</evidence>
<dbReference type="Pfam" id="PF03371">
    <property type="entry name" value="PRP38"/>
    <property type="match status" value="1"/>
</dbReference>
<evidence type="ECO:0000256" key="9">
    <source>
        <dbReference type="SAM" id="Phobius"/>
    </source>
</evidence>
<comment type="subcellular location">
    <subcellularLocation>
        <location evidence="1 7">Nucleus</location>
    </subcellularLocation>
</comment>
<keyword evidence="6 7" id="KW-0539">Nucleus</keyword>
<accession>A0ABR3G0Z2</accession>
<dbReference type="Proteomes" id="UP001465976">
    <property type="component" value="Unassembled WGS sequence"/>
</dbReference>
<comment type="similarity">
    <text evidence="2 7">Belongs to the PRP38 family.</text>
</comment>
<reference evidence="10 11" key="1">
    <citation type="submission" date="2024-02" db="EMBL/GenBank/DDBJ databases">
        <title>A draft genome for the cacao thread blight pathogen Marasmius crinis-equi.</title>
        <authorList>
            <person name="Cohen S.P."/>
            <person name="Baruah I.K."/>
            <person name="Amoako-Attah I."/>
            <person name="Bukari Y."/>
            <person name="Meinhardt L.W."/>
            <person name="Bailey B.A."/>
        </authorList>
    </citation>
    <scope>NUCLEOTIDE SEQUENCE [LARGE SCALE GENOMIC DNA]</scope>
    <source>
        <strain evidence="10 11">GH-76</strain>
    </source>
</reference>
<evidence type="ECO:0000256" key="8">
    <source>
        <dbReference type="SAM" id="MobiDB-lite"/>
    </source>
</evidence>
<evidence type="ECO:0000256" key="7">
    <source>
        <dbReference type="RuleBase" id="RU367025"/>
    </source>
</evidence>
<feature type="compositionally biased region" description="Basic and acidic residues" evidence="8">
    <location>
        <begin position="186"/>
        <end position="200"/>
    </location>
</feature>
<keyword evidence="9" id="KW-1133">Transmembrane helix</keyword>
<keyword evidence="3 7" id="KW-0507">mRNA processing</keyword>
<dbReference type="PANTHER" id="PTHR23142">
    <property type="entry name" value="PRE-MRNA-SPLICING FACTOR 38A-RELATED"/>
    <property type="match status" value="1"/>
</dbReference>
<dbReference type="InterPro" id="IPR005037">
    <property type="entry name" value="PRP38"/>
</dbReference>
<organism evidence="10 11">
    <name type="scientific">Marasmius crinis-equi</name>
    <dbReference type="NCBI Taxonomy" id="585013"/>
    <lineage>
        <taxon>Eukaryota</taxon>
        <taxon>Fungi</taxon>
        <taxon>Dikarya</taxon>
        <taxon>Basidiomycota</taxon>
        <taxon>Agaricomycotina</taxon>
        <taxon>Agaricomycetes</taxon>
        <taxon>Agaricomycetidae</taxon>
        <taxon>Agaricales</taxon>
        <taxon>Marasmiineae</taxon>
        <taxon>Marasmiaceae</taxon>
        <taxon>Marasmius</taxon>
    </lineage>
</organism>
<feature type="region of interest" description="Disordered" evidence="8">
    <location>
        <begin position="186"/>
        <end position="216"/>
    </location>
</feature>
<comment type="caution">
    <text evidence="10">The sequence shown here is derived from an EMBL/GenBank/DDBJ whole genome shotgun (WGS) entry which is preliminary data.</text>
</comment>
<evidence type="ECO:0000256" key="6">
    <source>
        <dbReference type="ARBA" id="ARBA00023242"/>
    </source>
</evidence>
<keyword evidence="11" id="KW-1185">Reference proteome</keyword>
<sequence length="406" mass="46399">MANTTIRDAKAIHGQNPQYLVETVIRNRIYEANYWKEHCFALTAESLIDKAIELKCIGGVYGNQRPTEFLCLLLKLLQIQPEKEILIEYLQADEFKYLRALAAMYIRMTFRPVEVYDILEPLLKDYRKLRLRNMAGYTLTFIDEFVDSLLTEERVCDIILPRLIKRQILEENGELNPRKSRLLDALEGRGDNEAERERSRSRSPGRTPHNGSSAPLLSSISHPILSQTMQTLPPSLPVLIYFSLAFAVVTTVTALVGLTLRILQPEFWTIPAAFAITLAYHLIVLFLARVEPHGSTRVFSWCNTVWGRVWNRSCDDGLDDITTPTWARNKSSVHSQRVLFDREWPDMERGHDQLQGETKSIVCREMAANREQQCASLELKQASGALLPMSSLFAFMNSKLVPEIIS</sequence>
<evidence type="ECO:0000256" key="2">
    <source>
        <dbReference type="ARBA" id="ARBA00006164"/>
    </source>
</evidence>